<feature type="compositionally biased region" description="Polar residues" evidence="4">
    <location>
        <begin position="239"/>
        <end position="248"/>
    </location>
</feature>
<dbReference type="InterPro" id="IPR014710">
    <property type="entry name" value="RmlC-like_jellyroll"/>
</dbReference>
<keyword evidence="1" id="KW-0805">Transcription regulation</keyword>
<dbReference type="Proteomes" id="UP000234479">
    <property type="component" value="Unassembled WGS sequence"/>
</dbReference>
<keyword evidence="8" id="KW-1185">Reference proteome</keyword>
<evidence type="ECO:0008006" key="9">
    <source>
        <dbReference type="Google" id="ProtNLM"/>
    </source>
</evidence>
<evidence type="ECO:0000259" key="6">
    <source>
        <dbReference type="Pfam" id="PF13545"/>
    </source>
</evidence>
<dbReference type="GO" id="GO:0003677">
    <property type="term" value="F:DNA binding"/>
    <property type="evidence" value="ECO:0007669"/>
    <property type="project" value="UniProtKB-KW"/>
</dbReference>
<dbReference type="AlphaFoldDB" id="A0A2N5DRK5"/>
<dbReference type="InterPro" id="IPR036390">
    <property type="entry name" value="WH_DNA-bd_sf"/>
</dbReference>
<dbReference type="InterPro" id="IPR000595">
    <property type="entry name" value="cNMP-bd_dom"/>
</dbReference>
<accession>A0A2N5DRK5</accession>
<evidence type="ECO:0000256" key="3">
    <source>
        <dbReference type="ARBA" id="ARBA00023163"/>
    </source>
</evidence>
<dbReference type="InterPro" id="IPR018490">
    <property type="entry name" value="cNMP-bd_dom_sf"/>
</dbReference>
<dbReference type="GO" id="GO:0006355">
    <property type="term" value="P:regulation of DNA-templated transcription"/>
    <property type="evidence" value="ECO:0007669"/>
    <property type="project" value="InterPro"/>
</dbReference>
<evidence type="ECO:0000256" key="2">
    <source>
        <dbReference type="ARBA" id="ARBA00023125"/>
    </source>
</evidence>
<feature type="region of interest" description="Disordered" evidence="4">
    <location>
        <begin position="226"/>
        <end position="248"/>
    </location>
</feature>
<dbReference type="Pfam" id="PF00027">
    <property type="entry name" value="cNMP_binding"/>
    <property type="match status" value="1"/>
</dbReference>
<feature type="domain" description="HTH crp-type" evidence="6">
    <location>
        <begin position="144"/>
        <end position="217"/>
    </location>
</feature>
<dbReference type="EMBL" id="PJRS01000006">
    <property type="protein sequence ID" value="PLR28690.1"/>
    <property type="molecule type" value="Genomic_DNA"/>
</dbReference>
<evidence type="ECO:0000256" key="4">
    <source>
        <dbReference type="SAM" id="MobiDB-lite"/>
    </source>
</evidence>
<keyword evidence="2" id="KW-0238">DNA-binding</keyword>
<feature type="domain" description="Cyclic nucleotide-binding" evidence="5">
    <location>
        <begin position="28"/>
        <end position="110"/>
    </location>
</feature>
<organism evidence="7 8">
    <name type="scientific">Caulobacter zeae</name>
    <dbReference type="NCBI Taxonomy" id="2055137"/>
    <lineage>
        <taxon>Bacteria</taxon>
        <taxon>Pseudomonadati</taxon>
        <taxon>Pseudomonadota</taxon>
        <taxon>Alphaproteobacteria</taxon>
        <taxon>Caulobacterales</taxon>
        <taxon>Caulobacteraceae</taxon>
        <taxon>Caulobacter</taxon>
    </lineage>
</organism>
<dbReference type="Pfam" id="PF13545">
    <property type="entry name" value="HTH_Crp_2"/>
    <property type="match status" value="1"/>
</dbReference>
<evidence type="ECO:0000313" key="8">
    <source>
        <dbReference type="Proteomes" id="UP000234479"/>
    </source>
</evidence>
<evidence type="ECO:0000256" key="1">
    <source>
        <dbReference type="ARBA" id="ARBA00023015"/>
    </source>
</evidence>
<evidence type="ECO:0000259" key="5">
    <source>
        <dbReference type="Pfam" id="PF00027"/>
    </source>
</evidence>
<proteinExistence type="predicted"/>
<dbReference type="InterPro" id="IPR012318">
    <property type="entry name" value="HTH_CRP"/>
</dbReference>
<dbReference type="Gene3D" id="2.60.120.10">
    <property type="entry name" value="Jelly Rolls"/>
    <property type="match status" value="1"/>
</dbReference>
<dbReference type="SUPFAM" id="SSF46785">
    <property type="entry name" value="Winged helix' DNA-binding domain"/>
    <property type="match status" value="1"/>
</dbReference>
<keyword evidence="3" id="KW-0804">Transcription</keyword>
<protein>
    <recommendedName>
        <fullName evidence="9">Crp/Fnr family transcriptional regulator</fullName>
    </recommendedName>
</protein>
<dbReference type="InterPro" id="IPR036388">
    <property type="entry name" value="WH-like_DNA-bd_sf"/>
</dbReference>
<dbReference type="CDD" id="cd00038">
    <property type="entry name" value="CAP_ED"/>
    <property type="match status" value="1"/>
</dbReference>
<reference evidence="7 8" key="1">
    <citation type="submission" date="2017-12" db="EMBL/GenBank/DDBJ databases">
        <title>The genome sequence of Caulobacter sp. 410.</title>
        <authorList>
            <person name="Gao J."/>
            <person name="Mao X."/>
            <person name="Sun J."/>
        </authorList>
    </citation>
    <scope>NUCLEOTIDE SEQUENCE [LARGE SCALE GENOMIC DNA]</scope>
    <source>
        <strain evidence="7 8">410</strain>
    </source>
</reference>
<sequence length="248" mass="27068">MIASLDRFGPLREGVRERLSTCALTSETFESGDLIMAAGERSCLRLLARGLAIKQTVLSDGGRQIFSVATPGDLIDLAGLFVESDYEVRALASCEVRKLSPLELRAMLRDHASFLATLCRAVLTEARAQRNRVISLGRRSAAARTANLFCEIYWRQKSLGLAKDNRCALPAVQGDIADALGLSVVHIHRVLRGLRDDHMAVVKNGVLQILDWDRLSALGDFDPEAFQPQTDAADGPVSRRQSSSEHGA</sequence>
<evidence type="ECO:0000313" key="7">
    <source>
        <dbReference type="EMBL" id="PLR28690.1"/>
    </source>
</evidence>
<dbReference type="SUPFAM" id="SSF51206">
    <property type="entry name" value="cAMP-binding domain-like"/>
    <property type="match status" value="1"/>
</dbReference>
<comment type="caution">
    <text evidence="7">The sequence shown here is derived from an EMBL/GenBank/DDBJ whole genome shotgun (WGS) entry which is preliminary data.</text>
</comment>
<dbReference type="Gene3D" id="1.10.10.10">
    <property type="entry name" value="Winged helix-like DNA-binding domain superfamily/Winged helix DNA-binding domain"/>
    <property type="match status" value="1"/>
</dbReference>
<name>A0A2N5DRK5_9CAUL</name>
<gene>
    <name evidence="7" type="ORF">SGCZBJ_01700</name>
</gene>